<dbReference type="CDD" id="cd06257">
    <property type="entry name" value="DnaJ"/>
    <property type="match status" value="1"/>
</dbReference>
<gene>
    <name evidence="4" type="ORF">C8D78_1541</name>
</gene>
<dbReference type="PRINTS" id="PR00625">
    <property type="entry name" value="JDOMAIN"/>
</dbReference>
<dbReference type="SUPFAM" id="SSF46565">
    <property type="entry name" value="Chaperone J-domain"/>
    <property type="match status" value="1"/>
</dbReference>
<evidence type="ECO:0000259" key="3">
    <source>
        <dbReference type="PROSITE" id="PS50076"/>
    </source>
</evidence>
<dbReference type="Proteomes" id="UP000276055">
    <property type="component" value="Unassembled WGS sequence"/>
</dbReference>
<comment type="caution">
    <text evidence="4">The sequence shown here is derived from an EMBL/GenBank/DDBJ whole genome shotgun (WGS) entry which is preliminary data.</text>
</comment>
<protein>
    <submittedName>
        <fullName evidence="4">DnaJ-like protein</fullName>
    </submittedName>
</protein>
<feature type="domain" description="J" evidence="3">
    <location>
        <begin position="10"/>
        <end position="78"/>
    </location>
</feature>
<dbReference type="Pfam" id="PF00226">
    <property type="entry name" value="DnaJ"/>
    <property type="match status" value="1"/>
</dbReference>
<dbReference type="PANTHER" id="PTHR43096">
    <property type="entry name" value="DNAJ HOMOLOG 1, MITOCHONDRIAL-RELATED"/>
    <property type="match status" value="1"/>
</dbReference>
<dbReference type="EMBL" id="RBIR01000002">
    <property type="protein sequence ID" value="RKR20898.1"/>
    <property type="molecule type" value="Genomic_DNA"/>
</dbReference>
<proteinExistence type="predicted"/>
<reference evidence="4 5" key="1">
    <citation type="submission" date="2018-10" db="EMBL/GenBank/DDBJ databases">
        <title>Genomic Encyclopedia of Type Strains, Phase IV (KMG-IV): sequencing the most valuable type-strain genomes for metagenomic binning, comparative biology and taxonomic classification.</title>
        <authorList>
            <person name="Goeker M."/>
        </authorList>
    </citation>
    <scope>NUCLEOTIDE SEQUENCE [LARGE SCALE GENOMIC DNA]</scope>
    <source>
        <strain evidence="4 5">DSM 25586</strain>
    </source>
</reference>
<dbReference type="Gene3D" id="1.10.287.110">
    <property type="entry name" value="DnaJ domain"/>
    <property type="match status" value="1"/>
</dbReference>
<keyword evidence="1" id="KW-0143">Chaperone</keyword>
<dbReference type="RefSeq" id="WP_120951669.1">
    <property type="nucleotide sequence ID" value="NZ_RBIR01000002.1"/>
</dbReference>
<dbReference type="GO" id="GO:0051082">
    <property type="term" value="F:unfolded protein binding"/>
    <property type="evidence" value="ECO:0007669"/>
    <property type="project" value="TreeGrafter"/>
</dbReference>
<dbReference type="OrthoDB" id="166297at2"/>
<dbReference type="GO" id="GO:0042026">
    <property type="term" value="P:protein refolding"/>
    <property type="evidence" value="ECO:0007669"/>
    <property type="project" value="TreeGrafter"/>
</dbReference>
<dbReference type="InterPro" id="IPR036869">
    <property type="entry name" value="J_dom_sf"/>
</dbReference>
<dbReference type="GO" id="GO:0005737">
    <property type="term" value="C:cytoplasm"/>
    <property type="evidence" value="ECO:0007669"/>
    <property type="project" value="TreeGrafter"/>
</dbReference>
<evidence type="ECO:0000313" key="5">
    <source>
        <dbReference type="Proteomes" id="UP000276055"/>
    </source>
</evidence>
<dbReference type="PROSITE" id="PS50076">
    <property type="entry name" value="DNAJ_2"/>
    <property type="match status" value="1"/>
</dbReference>
<feature type="compositionally biased region" description="Low complexity" evidence="2">
    <location>
        <begin position="95"/>
        <end position="111"/>
    </location>
</feature>
<sequence>MPGINPDPRGYYALLHVSPDASRQEIGRAFRALMRRGHPDVGHPGTGHPDDEVDVHAILDAFSVLRDPRARAGYDASGGHTGGVVVTGGAGAGSPGAEEAGTGGTAADSTTAVGRDIPVRIVRRREPLLRVLPVRWETGPWPDQHRRGGR</sequence>
<evidence type="ECO:0000256" key="2">
    <source>
        <dbReference type="SAM" id="MobiDB-lite"/>
    </source>
</evidence>
<organism evidence="4 5">
    <name type="scientific">Arthrobacter oryzae</name>
    <dbReference type="NCBI Taxonomy" id="409290"/>
    <lineage>
        <taxon>Bacteria</taxon>
        <taxon>Bacillati</taxon>
        <taxon>Actinomycetota</taxon>
        <taxon>Actinomycetes</taxon>
        <taxon>Micrococcales</taxon>
        <taxon>Micrococcaceae</taxon>
        <taxon>Arthrobacter</taxon>
    </lineage>
</organism>
<dbReference type="AlphaFoldDB" id="A0A495EV86"/>
<dbReference type="SMART" id="SM00271">
    <property type="entry name" value="DnaJ"/>
    <property type="match status" value="1"/>
</dbReference>
<dbReference type="InterPro" id="IPR001623">
    <property type="entry name" value="DnaJ_domain"/>
</dbReference>
<evidence type="ECO:0000313" key="4">
    <source>
        <dbReference type="EMBL" id="RKR20898.1"/>
    </source>
</evidence>
<dbReference type="PANTHER" id="PTHR43096:SF52">
    <property type="entry name" value="DNAJ HOMOLOG 1, MITOCHONDRIAL-RELATED"/>
    <property type="match status" value="1"/>
</dbReference>
<feature type="region of interest" description="Disordered" evidence="2">
    <location>
        <begin position="73"/>
        <end position="111"/>
    </location>
</feature>
<accession>A0A495EV86</accession>
<evidence type="ECO:0000256" key="1">
    <source>
        <dbReference type="ARBA" id="ARBA00023186"/>
    </source>
</evidence>
<feature type="compositionally biased region" description="Gly residues" evidence="2">
    <location>
        <begin position="79"/>
        <end position="94"/>
    </location>
</feature>
<name>A0A495EV86_9MICC</name>